<protein>
    <recommendedName>
        <fullName evidence="3">DUF1877 domain-containing protein</fullName>
    </recommendedName>
</protein>
<dbReference type="RefSeq" id="WP_036274295.1">
    <property type="nucleotide sequence ID" value="NZ_CP014476.1"/>
</dbReference>
<sequence>MSMTLWLNIRDDETYESNGEDHSAVFYLQEPLDALADKLNVTPLSAFYDDTDVRYNMDETGEFDDAEEGWPASAANWFPAEAVLSSVSVILDHLQTNPEALTTTDGWKQEDVIEDLTDFKSELERAAAQSKTVHLCIVM</sequence>
<dbReference type="OrthoDB" id="7066272at2"/>
<dbReference type="Proteomes" id="UP000030512">
    <property type="component" value="Chromosome"/>
</dbReference>
<dbReference type="STRING" id="1538553.JT25_006110"/>
<organism evidence="1 2">
    <name type="scientific">Methylomonas denitrificans</name>
    <dbReference type="NCBI Taxonomy" id="1538553"/>
    <lineage>
        <taxon>Bacteria</taxon>
        <taxon>Pseudomonadati</taxon>
        <taxon>Pseudomonadota</taxon>
        <taxon>Gammaproteobacteria</taxon>
        <taxon>Methylococcales</taxon>
        <taxon>Methylococcaceae</taxon>
        <taxon>Methylomonas</taxon>
    </lineage>
</organism>
<gene>
    <name evidence="1" type="ORF">JT25_006110</name>
</gene>
<dbReference type="KEGG" id="mdn:JT25_006110"/>
<reference evidence="1 2" key="1">
    <citation type="journal article" date="2015" name="Environ. Microbiol.">
        <title>Methane oxidation coupled to nitrate reduction under hypoxia by the Gammaproteobacterium Methylomonas denitrificans, sp. nov. type strain FJG1.</title>
        <authorList>
            <person name="Kits K.D."/>
            <person name="Klotz M.G."/>
            <person name="Stein L.Y."/>
        </authorList>
    </citation>
    <scope>NUCLEOTIDE SEQUENCE [LARGE SCALE GENOMIC DNA]</scope>
    <source>
        <strain evidence="1 2">FJG1</strain>
    </source>
</reference>
<accession>A0A126T1V9</accession>
<dbReference type="EMBL" id="CP014476">
    <property type="protein sequence ID" value="AMK76070.1"/>
    <property type="molecule type" value="Genomic_DNA"/>
</dbReference>
<evidence type="ECO:0000313" key="2">
    <source>
        <dbReference type="Proteomes" id="UP000030512"/>
    </source>
</evidence>
<name>A0A126T1V9_9GAMM</name>
<evidence type="ECO:0008006" key="3">
    <source>
        <dbReference type="Google" id="ProtNLM"/>
    </source>
</evidence>
<keyword evidence="2" id="KW-1185">Reference proteome</keyword>
<evidence type="ECO:0000313" key="1">
    <source>
        <dbReference type="EMBL" id="AMK76070.1"/>
    </source>
</evidence>
<dbReference type="AlphaFoldDB" id="A0A126T1V9"/>
<proteinExistence type="predicted"/>